<accession>A0A814FHQ2</accession>
<evidence type="ECO:0000313" key="1">
    <source>
        <dbReference type="EMBL" id="CAF0982994.1"/>
    </source>
</evidence>
<protein>
    <submittedName>
        <fullName evidence="1">Uncharacterized protein</fullName>
    </submittedName>
</protein>
<dbReference type="Proteomes" id="UP000663879">
    <property type="component" value="Unassembled WGS sequence"/>
</dbReference>
<gene>
    <name evidence="1" type="ORF">OXX778_LOCUS15521</name>
</gene>
<dbReference type="AlphaFoldDB" id="A0A814FHQ2"/>
<keyword evidence="2" id="KW-1185">Reference proteome</keyword>
<organism evidence="1 2">
    <name type="scientific">Brachionus calyciflorus</name>
    <dbReference type="NCBI Taxonomy" id="104777"/>
    <lineage>
        <taxon>Eukaryota</taxon>
        <taxon>Metazoa</taxon>
        <taxon>Spiralia</taxon>
        <taxon>Gnathifera</taxon>
        <taxon>Rotifera</taxon>
        <taxon>Eurotatoria</taxon>
        <taxon>Monogononta</taxon>
        <taxon>Pseudotrocha</taxon>
        <taxon>Ploima</taxon>
        <taxon>Brachionidae</taxon>
        <taxon>Brachionus</taxon>
    </lineage>
</organism>
<sequence>MNIKKRTTPKEIKDKYYNDLESNIVKTQRFKNQKTINCSYLENDIFPKILDNSNFPPPMYSDDINFRSKFYNELIINFKKDILKFNITHINNELENLNKNKLIVGFFLDIDHDVDQKIDILKTKIKEKHDPFLKKGIEKINRLISNKEPKNIENKIDNESKNIHTIDLTKDNDNEKLTNKNSYYISNNSNTKNFNTRFRSRSQAKNNYSYQMNHKYTYQHKYNNYKQYPSVTY</sequence>
<evidence type="ECO:0000313" key="2">
    <source>
        <dbReference type="Proteomes" id="UP000663879"/>
    </source>
</evidence>
<name>A0A814FHQ2_9BILA</name>
<comment type="caution">
    <text evidence="1">The sequence shown here is derived from an EMBL/GenBank/DDBJ whole genome shotgun (WGS) entry which is preliminary data.</text>
</comment>
<reference evidence="1" key="1">
    <citation type="submission" date="2021-02" db="EMBL/GenBank/DDBJ databases">
        <authorList>
            <person name="Nowell W R."/>
        </authorList>
    </citation>
    <scope>NUCLEOTIDE SEQUENCE</scope>
    <source>
        <strain evidence="1">Ploen Becks lab</strain>
    </source>
</reference>
<proteinExistence type="predicted"/>
<dbReference type="EMBL" id="CAJNOC010003446">
    <property type="protein sequence ID" value="CAF0982994.1"/>
    <property type="molecule type" value="Genomic_DNA"/>
</dbReference>